<reference evidence="1" key="1">
    <citation type="submission" date="2022-02" db="EMBL/GenBank/DDBJ databases">
        <title>Plant Genome Project.</title>
        <authorList>
            <person name="Zhang R.-G."/>
        </authorList>
    </citation>
    <scope>NUCLEOTIDE SEQUENCE</scope>
    <source>
        <strain evidence="1">AT1</strain>
    </source>
</reference>
<dbReference type="EMBL" id="CM046391">
    <property type="protein sequence ID" value="KAI8557434.1"/>
    <property type="molecule type" value="Genomic_DNA"/>
</dbReference>
<sequence length="723" mass="76980">MSSNSNSGGSRVLIPSSVRKTIHDIKEIAAKHSDEDIFLMLKECNMDPDETAQRLLYLDTFQEVKKKRDLRKPNVNSRISEESRWRMGTQGRGFRSGRGHYSSSTIYHGAGGGRNASAPKENGVNNRVERGFDPLPTVPEKTEKNTNSRVTISSNISVSGPTSIRNGSSGHEHAPHQSADPVVVPPLNSRNPGVGAIKDEVSSQRIASKSGASYPAVNGSIAEHTLANSVEATLGDVTCANTVLQEPLIVEKNEPLEHSQSSSLTTTSEVVSVIDGQSSQLVGLSEVVASEAVALALEGGSDSLPEQEVSVLKDAISKLDMNLEKLKISRHQAVIFPDHLQVPEDIKNGLTFGSLDFEQSLNSGNGLDDSNGSLPVAVSEFLLENDKAAKETSLSNLNVSSSAREGDYLDNSHSLPHVPDSKAHLKDVSSGLVPINDHSKQDIMFSQGGPQYPFVHMGPHYGYPFIQPVLGSQLVQYEGAETQACDLSCLSTLFLLLLFCLLCRFGCNKLHFSLHSGNSMVSSTSATTQTAAQPAGVGHSSIPLSPPPFPVFRQPYPPYYFPFGPYFPSFFLASNAQHLLGPGGSPQQTSTGNAFLSPPPAVPGTKFSVPQGKPGVSAENLPRFGVPSGYNSYSPSPAATSGNSAGSEETAAPGLKENGVYSTVQEGEGPLLWLPAPGRDILHANSFYNHLPPGQHAAFPPPLAGIYHPTQTMAATSTGHPLL</sequence>
<dbReference type="Proteomes" id="UP001062846">
    <property type="component" value="Chromosome 4"/>
</dbReference>
<evidence type="ECO:0000313" key="2">
    <source>
        <dbReference type="Proteomes" id="UP001062846"/>
    </source>
</evidence>
<gene>
    <name evidence="1" type="ORF">RHMOL_Rhmol04G0010700</name>
</gene>
<organism evidence="1 2">
    <name type="scientific">Rhododendron molle</name>
    <name type="common">Chinese azalea</name>
    <name type="synonym">Azalea mollis</name>
    <dbReference type="NCBI Taxonomy" id="49168"/>
    <lineage>
        <taxon>Eukaryota</taxon>
        <taxon>Viridiplantae</taxon>
        <taxon>Streptophyta</taxon>
        <taxon>Embryophyta</taxon>
        <taxon>Tracheophyta</taxon>
        <taxon>Spermatophyta</taxon>
        <taxon>Magnoliopsida</taxon>
        <taxon>eudicotyledons</taxon>
        <taxon>Gunneridae</taxon>
        <taxon>Pentapetalae</taxon>
        <taxon>asterids</taxon>
        <taxon>Ericales</taxon>
        <taxon>Ericaceae</taxon>
        <taxon>Ericoideae</taxon>
        <taxon>Rhodoreae</taxon>
        <taxon>Rhododendron</taxon>
    </lineage>
</organism>
<keyword evidence="2" id="KW-1185">Reference proteome</keyword>
<proteinExistence type="predicted"/>
<name>A0ACC0NX13_RHOML</name>
<protein>
    <submittedName>
        <fullName evidence="1">Uncharacterized protein</fullName>
    </submittedName>
</protein>
<accession>A0ACC0NX13</accession>
<comment type="caution">
    <text evidence="1">The sequence shown here is derived from an EMBL/GenBank/DDBJ whole genome shotgun (WGS) entry which is preliminary data.</text>
</comment>
<evidence type="ECO:0000313" key="1">
    <source>
        <dbReference type="EMBL" id="KAI8557434.1"/>
    </source>
</evidence>